<reference evidence="13 14" key="1">
    <citation type="journal article" date="2020" name="ISME J.">
        <title>Comparative genomics reveals insights into cyanobacterial evolution and habitat adaptation.</title>
        <authorList>
            <person name="Chen M.Y."/>
            <person name="Teng W.K."/>
            <person name="Zhao L."/>
            <person name="Hu C.X."/>
            <person name="Zhou Y.K."/>
            <person name="Han B.P."/>
            <person name="Song L.R."/>
            <person name="Shu W.S."/>
        </authorList>
    </citation>
    <scope>NUCLEOTIDE SEQUENCE [LARGE SCALE GENOMIC DNA]</scope>
    <source>
        <strain evidence="13 14">FACHB-159</strain>
    </source>
</reference>
<dbReference type="InterPro" id="IPR036890">
    <property type="entry name" value="HATPase_C_sf"/>
</dbReference>
<dbReference type="PANTHER" id="PTHR43047">
    <property type="entry name" value="TWO-COMPONENT HISTIDINE PROTEIN KINASE"/>
    <property type="match status" value="1"/>
</dbReference>
<name>A0ABR8K6D0_9NOSO</name>
<feature type="modified residue" description="4-aspartylphosphate" evidence="7">
    <location>
        <position position="1098"/>
    </location>
</feature>
<dbReference type="InterPro" id="IPR036097">
    <property type="entry name" value="HisK_dim/P_sf"/>
</dbReference>
<dbReference type="InterPro" id="IPR001610">
    <property type="entry name" value="PAC"/>
</dbReference>
<dbReference type="SMART" id="SM00387">
    <property type="entry name" value="HATPase_c"/>
    <property type="match status" value="1"/>
</dbReference>
<evidence type="ECO:0000256" key="3">
    <source>
        <dbReference type="ARBA" id="ARBA00022553"/>
    </source>
</evidence>
<dbReference type="SMART" id="SM00448">
    <property type="entry name" value="REC"/>
    <property type="match status" value="1"/>
</dbReference>
<feature type="domain" description="Response regulatory" evidence="10">
    <location>
        <begin position="1170"/>
        <end position="1249"/>
    </location>
</feature>
<sequence length="1249" mass="140023">MSTQVDEYYRQLFEKCPVGLVLCRLDGTLIDMNPAYAAIAGRTVPETLNLNYWEMTRQDYAAKSATLESLERTGRYEPCEKEYIHKDGHLVSVRLSGVLVEQNGECVIFSTVENISDLKNTYQNSQESEKILKQNEARYRSLVTKNTQIIWVSTPEGICFELASWIAYTGQSLAEAENGGWINAVHPGDRAHTAEVWNAAVANRSLYQTEYRIRGKDGNYRYFWVCAAPVIEEDGSVREWIGTCTDIHNHKLEEAENQRIKERYRTLVTTTSQIIWGATPEGLGIGSEMLTWIAYTGQTEEEVGGLGWLDPIHVDDRAHSAEAWNTAVANQGIYQTEYRLRGKDGIYRYFSVCGAPVLEADGSIREWIGTCTNIHDRKLAEQTLRQSEERFRSLVTTISQIVWVATPDGSGVPSEMLSWMAYTGQTEAEFQGAGWLDAIHPDDHTHTAEAWNTAMVNRSLYQTEFQLRGKDGTYRHFSVCGTPIFEPDGSIREWIGICTDIHDRKLAEAENERLMDMLNHSSDAIIVRDMTDKILYWNQGAQRMYGWTREEVKGQYIQTFLKKTFLQPKEAIIAELLQQGNWEGEVQHLSRNGQLITVQSRWTLQRSISGQPCAVLEINTDITARKQAEMALRQLNQELEARVAERTAALENTLAEAQGLNAILDNLADGLIVTDITGQITHFNPAFLAMYGLTSNALKGSYRELPIFGLADLVEKTQSHPSDVFAAEVSLAKERIGQAVATAIFKRTTDNEPQACFGSALLIRDVTAEKEIDKMKTDFISTVSHELRTPLTSVLGFASIIKEKLETDVFPMLASEDRKLQKTIKRVGDNLNIIVSEAERLTSLINDVLDIAKMEAGKVEWQMQPLDPTELLDWATTSTAALFETNGLELITDIEPELPQIIGDRNRLLQVLINLISNAIKFTESGSITCRIKQQNNAICISVLDTGVGIAPEDQPKVFEKFRQVGDTLTDKPKGTGLGLPICKQIVEHHGGRIWVESELGKGSTFSFIIPIYTSDRKSSAKLNLDALVKQLKEHVITTAAVLNENRKTILVVDDDANIRELLRQQLENEGYNVREAKDGMDAIHQIKTARPDLILLDVMMPQINGFDVAAVLKNDPHTADIPIIILSIIENKERGYHIGIDRYLTKPINTEKLLGEIGLLLSQGTSSKKVLVVDKNASTLKTLSDVLQTQGYNVIEASNPQECIHKALSAKPDMIIIDSIFSQEADLVKTLRFEKGLENVFFIMLSDR</sequence>
<dbReference type="RefSeq" id="WP_190955709.1">
    <property type="nucleotide sequence ID" value="NZ_JACJTU010000011.1"/>
</dbReference>
<feature type="domain" description="PAC" evidence="12">
    <location>
        <begin position="461"/>
        <end position="513"/>
    </location>
</feature>
<evidence type="ECO:0000256" key="7">
    <source>
        <dbReference type="PROSITE-ProRule" id="PRU00169"/>
    </source>
</evidence>
<dbReference type="InterPro" id="IPR013655">
    <property type="entry name" value="PAS_fold_3"/>
</dbReference>
<dbReference type="Pfam" id="PF02518">
    <property type="entry name" value="HATPase_c"/>
    <property type="match status" value="1"/>
</dbReference>
<dbReference type="PROSITE" id="PS50110">
    <property type="entry name" value="RESPONSE_REGULATORY"/>
    <property type="match status" value="2"/>
</dbReference>
<dbReference type="InterPro" id="IPR004358">
    <property type="entry name" value="Sig_transdc_His_kin-like_C"/>
</dbReference>
<protein>
    <recommendedName>
        <fullName evidence="2">histidine kinase</fullName>
        <ecNumber evidence="2">2.7.13.3</ecNumber>
    </recommendedName>
</protein>
<dbReference type="InterPro" id="IPR000700">
    <property type="entry name" value="PAS-assoc_C"/>
</dbReference>
<dbReference type="EMBL" id="JACJTU010000011">
    <property type="protein sequence ID" value="MBD2735036.1"/>
    <property type="molecule type" value="Genomic_DNA"/>
</dbReference>
<keyword evidence="8" id="KW-0175">Coiled coil</keyword>
<evidence type="ECO:0000259" key="12">
    <source>
        <dbReference type="PROSITE" id="PS50113"/>
    </source>
</evidence>
<keyword evidence="14" id="KW-1185">Reference proteome</keyword>
<feature type="modified residue" description="4-aspartylphosphate" evidence="7">
    <location>
        <position position="1219"/>
    </location>
</feature>
<evidence type="ECO:0000259" key="11">
    <source>
        <dbReference type="PROSITE" id="PS50112"/>
    </source>
</evidence>
<dbReference type="PANTHER" id="PTHR43047:SF72">
    <property type="entry name" value="OSMOSENSING HISTIDINE PROTEIN KINASE SLN1"/>
    <property type="match status" value="1"/>
</dbReference>
<evidence type="ECO:0000256" key="1">
    <source>
        <dbReference type="ARBA" id="ARBA00000085"/>
    </source>
</evidence>
<feature type="domain" description="PAC" evidence="12">
    <location>
        <begin position="582"/>
        <end position="634"/>
    </location>
</feature>
<evidence type="ECO:0000256" key="4">
    <source>
        <dbReference type="ARBA" id="ARBA00022679"/>
    </source>
</evidence>
<dbReference type="Gene3D" id="3.30.565.10">
    <property type="entry name" value="Histidine kinase-like ATPase, C-terminal domain"/>
    <property type="match status" value="1"/>
</dbReference>
<dbReference type="CDD" id="cd16922">
    <property type="entry name" value="HATPase_EvgS-ArcB-TorS-like"/>
    <property type="match status" value="1"/>
</dbReference>
<dbReference type="InterPro" id="IPR005467">
    <property type="entry name" value="His_kinase_dom"/>
</dbReference>
<feature type="domain" description="PAS" evidence="11">
    <location>
        <begin position="510"/>
        <end position="555"/>
    </location>
</feature>
<comment type="caution">
    <text evidence="13">The sequence shown here is derived from an EMBL/GenBank/DDBJ whole genome shotgun (WGS) entry which is preliminary data.</text>
</comment>
<dbReference type="InterPro" id="IPR000014">
    <property type="entry name" value="PAS"/>
</dbReference>
<evidence type="ECO:0000259" key="9">
    <source>
        <dbReference type="PROSITE" id="PS50109"/>
    </source>
</evidence>
<dbReference type="InterPro" id="IPR003594">
    <property type="entry name" value="HATPase_dom"/>
</dbReference>
<accession>A0ABR8K6D0</accession>
<evidence type="ECO:0000313" key="14">
    <source>
        <dbReference type="Proteomes" id="UP000637383"/>
    </source>
</evidence>
<dbReference type="Gene3D" id="3.30.450.20">
    <property type="entry name" value="PAS domain"/>
    <property type="match status" value="6"/>
</dbReference>
<feature type="domain" description="PAC" evidence="12">
    <location>
        <begin position="334"/>
        <end position="386"/>
    </location>
</feature>
<feature type="domain" description="Response regulatory" evidence="10">
    <location>
        <begin position="1049"/>
        <end position="1162"/>
    </location>
</feature>
<evidence type="ECO:0000256" key="5">
    <source>
        <dbReference type="ARBA" id="ARBA00022777"/>
    </source>
</evidence>
<dbReference type="PROSITE" id="PS50109">
    <property type="entry name" value="HIS_KIN"/>
    <property type="match status" value="1"/>
</dbReference>
<keyword evidence="3 7" id="KW-0597">Phosphoprotein</keyword>
<keyword evidence="5" id="KW-0418">Kinase</keyword>
<dbReference type="SUPFAM" id="SSF55874">
    <property type="entry name" value="ATPase domain of HSP90 chaperone/DNA topoisomerase II/histidine kinase"/>
    <property type="match status" value="1"/>
</dbReference>
<evidence type="ECO:0000313" key="13">
    <source>
        <dbReference type="EMBL" id="MBD2735036.1"/>
    </source>
</evidence>
<dbReference type="Proteomes" id="UP000637383">
    <property type="component" value="Unassembled WGS sequence"/>
</dbReference>
<feature type="coiled-coil region" evidence="8">
    <location>
        <begin position="625"/>
        <end position="656"/>
    </location>
</feature>
<comment type="catalytic activity">
    <reaction evidence="1">
        <text>ATP + protein L-histidine = ADP + protein N-phospho-L-histidine.</text>
        <dbReference type="EC" id="2.7.13.3"/>
    </reaction>
</comment>
<feature type="domain" description="PAS" evidence="11">
    <location>
        <begin position="656"/>
        <end position="700"/>
    </location>
</feature>
<dbReference type="SUPFAM" id="SSF47384">
    <property type="entry name" value="Homodimeric domain of signal transducing histidine kinase"/>
    <property type="match status" value="1"/>
</dbReference>
<dbReference type="Pfam" id="PF08447">
    <property type="entry name" value="PAS_3"/>
    <property type="match status" value="3"/>
</dbReference>
<dbReference type="Pfam" id="PF13426">
    <property type="entry name" value="PAS_9"/>
    <property type="match status" value="2"/>
</dbReference>
<proteinExistence type="predicted"/>
<evidence type="ECO:0000256" key="2">
    <source>
        <dbReference type="ARBA" id="ARBA00012438"/>
    </source>
</evidence>
<dbReference type="CDD" id="cd00082">
    <property type="entry name" value="HisKA"/>
    <property type="match status" value="1"/>
</dbReference>
<dbReference type="CDD" id="cd00130">
    <property type="entry name" value="PAS"/>
    <property type="match status" value="6"/>
</dbReference>
<evidence type="ECO:0000256" key="6">
    <source>
        <dbReference type="ARBA" id="ARBA00023012"/>
    </source>
</evidence>
<dbReference type="Pfam" id="PF13188">
    <property type="entry name" value="PAS_8"/>
    <property type="match status" value="1"/>
</dbReference>
<dbReference type="InterPro" id="IPR011006">
    <property type="entry name" value="CheY-like_superfamily"/>
</dbReference>
<dbReference type="SMART" id="SM00388">
    <property type="entry name" value="HisKA"/>
    <property type="match status" value="1"/>
</dbReference>
<dbReference type="SMART" id="SM00091">
    <property type="entry name" value="PAS"/>
    <property type="match status" value="6"/>
</dbReference>
<dbReference type="InterPro" id="IPR003661">
    <property type="entry name" value="HisK_dim/P_dom"/>
</dbReference>
<organism evidence="13 14">
    <name type="scientific">Nostoc paludosum FACHB-159</name>
    <dbReference type="NCBI Taxonomy" id="2692908"/>
    <lineage>
        <taxon>Bacteria</taxon>
        <taxon>Bacillati</taxon>
        <taxon>Cyanobacteriota</taxon>
        <taxon>Cyanophyceae</taxon>
        <taxon>Nostocales</taxon>
        <taxon>Nostocaceae</taxon>
        <taxon>Nostoc</taxon>
    </lineage>
</organism>
<dbReference type="PROSITE" id="PS50112">
    <property type="entry name" value="PAS"/>
    <property type="match status" value="2"/>
</dbReference>
<dbReference type="SMART" id="SM00086">
    <property type="entry name" value="PAC"/>
    <property type="match status" value="5"/>
</dbReference>
<dbReference type="InterPro" id="IPR001789">
    <property type="entry name" value="Sig_transdc_resp-reg_receiver"/>
</dbReference>
<dbReference type="NCBIfam" id="TIGR00229">
    <property type="entry name" value="sensory_box"/>
    <property type="match status" value="6"/>
</dbReference>
<dbReference type="InterPro" id="IPR035965">
    <property type="entry name" value="PAS-like_dom_sf"/>
</dbReference>
<evidence type="ECO:0000259" key="10">
    <source>
        <dbReference type="PROSITE" id="PS50110"/>
    </source>
</evidence>
<dbReference type="EC" id="2.7.13.3" evidence="2"/>
<dbReference type="PRINTS" id="PR00344">
    <property type="entry name" value="BCTRLSENSOR"/>
</dbReference>
<dbReference type="PROSITE" id="PS50113">
    <property type="entry name" value="PAC"/>
    <property type="match status" value="4"/>
</dbReference>
<dbReference type="Pfam" id="PF00072">
    <property type="entry name" value="Response_reg"/>
    <property type="match status" value="1"/>
</dbReference>
<dbReference type="Gene3D" id="1.10.287.130">
    <property type="match status" value="1"/>
</dbReference>
<keyword evidence="6" id="KW-0902">Two-component regulatory system</keyword>
<dbReference type="Pfam" id="PF00512">
    <property type="entry name" value="HisKA"/>
    <property type="match status" value="1"/>
</dbReference>
<dbReference type="SUPFAM" id="SSF55785">
    <property type="entry name" value="PYP-like sensor domain (PAS domain)"/>
    <property type="match status" value="6"/>
</dbReference>
<dbReference type="Gene3D" id="3.40.50.2300">
    <property type="match status" value="2"/>
</dbReference>
<dbReference type="SUPFAM" id="SSF52172">
    <property type="entry name" value="CheY-like"/>
    <property type="match status" value="2"/>
</dbReference>
<evidence type="ECO:0000256" key="8">
    <source>
        <dbReference type="SAM" id="Coils"/>
    </source>
</evidence>
<gene>
    <name evidence="13" type="ORF">H6H03_14255</name>
</gene>
<keyword evidence="4" id="KW-0808">Transferase</keyword>
<feature type="domain" description="PAC" evidence="12">
    <location>
        <begin position="207"/>
        <end position="259"/>
    </location>
</feature>
<feature type="domain" description="Histidine kinase" evidence="9">
    <location>
        <begin position="782"/>
        <end position="1014"/>
    </location>
</feature>